<name>A0A914RGB0_PAREQ</name>
<reference evidence="2" key="1">
    <citation type="submission" date="2022-11" db="UniProtKB">
        <authorList>
            <consortium name="WormBaseParasite"/>
        </authorList>
    </citation>
    <scope>IDENTIFICATION</scope>
</reference>
<dbReference type="Proteomes" id="UP000887564">
    <property type="component" value="Unplaced"/>
</dbReference>
<dbReference type="WBParaSite" id="PEQ_0000381701-mRNA-1">
    <property type="protein sequence ID" value="PEQ_0000381701-mRNA-1"/>
    <property type="gene ID" value="PEQ_0000381701"/>
</dbReference>
<dbReference type="AlphaFoldDB" id="A0A914RGB0"/>
<evidence type="ECO:0000313" key="2">
    <source>
        <dbReference type="WBParaSite" id="PEQ_0000381701-mRNA-1"/>
    </source>
</evidence>
<keyword evidence="1" id="KW-1185">Reference proteome</keyword>
<accession>A0A914RGB0</accession>
<evidence type="ECO:0000313" key="1">
    <source>
        <dbReference type="Proteomes" id="UP000887564"/>
    </source>
</evidence>
<organism evidence="1 2">
    <name type="scientific">Parascaris equorum</name>
    <name type="common">Equine roundworm</name>
    <dbReference type="NCBI Taxonomy" id="6256"/>
    <lineage>
        <taxon>Eukaryota</taxon>
        <taxon>Metazoa</taxon>
        <taxon>Ecdysozoa</taxon>
        <taxon>Nematoda</taxon>
        <taxon>Chromadorea</taxon>
        <taxon>Rhabditida</taxon>
        <taxon>Spirurina</taxon>
        <taxon>Ascaridomorpha</taxon>
        <taxon>Ascaridoidea</taxon>
        <taxon>Ascarididae</taxon>
        <taxon>Parascaris</taxon>
    </lineage>
</organism>
<sequence length="69" mass="7858">MDTHRCGTHRSRIRRPSGWLPLHIVHHDEVDLESCWGGHSAIFVVLIMMHVIIGRACDAGLVSRLRTFT</sequence>
<protein>
    <submittedName>
        <fullName evidence="2">Uncharacterized protein</fullName>
    </submittedName>
</protein>
<proteinExistence type="predicted"/>